<dbReference type="OMA" id="IKSIARW"/>
<evidence type="ECO:0000313" key="6">
    <source>
        <dbReference type="EMBL" id="EMF09407.1"/>
    </source>
</evidence>
<dbReference type="GO" id="GO:0006508">
    <property type="term" value="P:proteolysis"/>
    <property type="evidence" value="ECO:0007669"/>
    <property type="project" value="UniProtKB-KW"/>
</dbReference>
<dbReference type="GO" id="GO:0016929">
    <property type="term" value="F:deSUMOylase activity"/>
    <property type="evidence" value="ECO:0007669"/>
    <property type="project" value="TreeGrafter"/>
</dbReference>
<reference evidence="6 7" key="1">
    <citation type="journal article" date="2012" name="PLoS Pathog.">
        <title>Diverse lifestyles and strategies of plant pathogenesis encoded in the genomes of eighteen Dothideomycetes fungi.</title>
        <authorList>
            <person name="Ohm R.A."/>
            <person name="Feau N."/>
            <person name="Henrissat B."/>
            <person name="Schoch C.L."/>
            <person name="Horwitz B.A."/>
            <person name="Barry K.W."/>
            <person name="Condon B.J."/>
            <person name="Copeland A.C."/>
            <person name="Dhillon B."/>
            <person name="Glaser F."/>
            <person name="Hesse C.N."/>
            <person name="Kosti I."/>
            <person name="LaButti K."/>
            <person name="Lindquist E.A."/>
            <person name="Lucas S."/>
            <person name="Salamov A.A."/>
            <person name="Bradshaw R.E."/>
            <person name="Ciuffetti L."/>
            <person name="Hamelin R.C."/>
            <person name="Kema G.H.J."/>
            <person name="Lawrence C."/>
            <person name="Scott J.A."/>
            <person name="Spatafora J.W."/>
            <person name="Turgeon B.G."/>
            <person name="de Wit P.J.G.M."/>
            <person name="Zhong S."/>
            <person name="Goodwin S.B."/>
            <person name="Grigoriev I.V."/>
        </authorList>
    </citation>
    <scope>NUCLEOTIDE SEQUENCE [LARGE SCALE GENOMIC DNA]</scope>
    <source>
        <strain evidence="6 7">SO2202</strain>
    </source>
</reference>
<evidence type="ECO:0000256" key="4">
    <source>
        <dbReference type="ARBA" id="ARBA00022807"/>
    </source>
</evidence>
<feature type="non-terminal residue" evidence="6">
    <location>
        <position position="237"/>
    </location>
</feature>
<dbReference type="Pfam" id="PF02902">
    <property type="entry name" value="Peptidase_C48"/>
    <property type="match status" value="1"/>
</dbReference>
<dbReference type="PROSITE" id="PS50600">
    <property type="entry name" value="ULP_PROTEASE"/>
    <property type="match status" value="1"/>
</dbReference>
<evidence type="ECO:0000256" key="2">
    <source>
        <dbReference type="ARBA" id="ARBA00022670"/>
    </source>
</evidence>
<dbReference type="GO" id="GO:0005634">
    <property type="term" value="C:nucleus"/>
    <property type="evidence" value="ECO:0007669"/>
    <property type="project" value="TreeGrafter"/>
</dbReference>
<dbReference type="HOGENOM" id="CLU_024324_2_3_1"/>
<evidence type="ECO:0000256" key="1">
    <source>
        <dbReference type="ARBA" id="ARBA00005234"/>
    </source>
</evidence>
<dbReference type="EMBL" id="KB456269">
    <property type="protein sequence ID" value="EMF09407.1"/>
    <property type="molecule type" value="Genomic_DNA"/>
</dbReference>
<dbReference type="OrthoDB" id="1939479at2759"/>
<protein>
    <submittedName>
        <fullName evidence="6">Cysteine proteinase</fullName>
    </submittedName>
</protein>
<dbReference type="STRING" id="692275.N1QEK0"/>
<name>N1QEK0_SPHMS</name>
<dbReference type="GO" id="GO:0016926">
    <property type="term" value="P:protein desumoylation"/>
    <property type="evidence" value="ECO:0007669"/>
    <property type="project" value="TreeGrafter"/>
</dbReference>
<organism evidence="6 7">
    <name type="scientific">Sphaerulina musiva (strain SO2202)</name>
    <name type="common">Poplar stem canker fungus</name>
    <name type="synonym">Septoria musiva</name>
    <dbReference type="NCBI Taxonomy" id="692275"/>
    <lineage>
        <taxon>Eukaryota</taxon>
        <taxon>Fungi</taxon>
        <taxon>Dikarya</taxon>
        <taxon>Ascomycota</taxon>
        <taxon>Pezizomycotina</taxon>
        <taxon>Dothideomycetes</taxon>
        <taxon>Dothideomycetidae</taxon>
        <taxon>Mycosphaerellales</taxon>
        <taxon>Mycosphaerellaceae</taxon>
        <taxon>Sphaerulina</taxon>
    </lineage>
</organism>
<keyword evidence="7" id="KW-1185">Reference proteome</keyword>
<dbReference type="Gene3D" id="3.40.395.10">
    <property type="entry name" value="Adenoviral Proteinase, Chain A"/>
    <property type="match status" value="1"/>
</dbReference>
<evidence type="ECO:0000256" key="3">
    <source>
        <dbReference type="ARBA" id="ARBA00022801"/>
    </source>
</evidence>
<dbReference type="AlphaFoldDB" id="N1QEK0"/>
<evidence type="ECO:0000259" key="5">
    <source>
        <dbReference type="PROSITE" id="PS50600"/>
    </source>
</evidence>
<dbReference type="PANTHER" id="PTHR12606">
    <property type="entry name" value="SENTRIN/SUMO-SPECIFIC PROTEASE"/>
    <property type="match status" value="1"/>
</dbReference>
<dbReference type="Proteomes" id="UP000016931">
    <property type="component" value="Unassembled WGS sequence"/>
</dbReference>
<keyword evidence="2" id="KW-0645">Protease</keyword>
<comment type="similarity">
    <text evidence="1">Belongs to the peptidase C48 family.</text>
</comment>
<keyword evidence="4" id="KW-0788">Thiol protease</keyword>
<dbReference type="eggNOG" id="KOG0778">
    <property type="taxonomic scope" value="Eukaryota"/>
</dbReference>
<dbReference type="RefSeq" id="XP_016757528.1">
    <property type="nucleotide sequence ID" value="XM_016908306.1"/>
</dbReference>
<dbReference type="InterPro" id="IPR003653">
    <property type="entry name" value="Peptidase_C48_C"/>
</dbReference>
<sequence>MATRDPTKILGHDSRGGELTRKTLGCILPQENEHLVKYAADPNAKREPAGWMNDAGVDGFISAIVDRRREQDGYVKGQGVPAFANFSCQWFSNVRKNGIKSIARWGRRQQISDKKLLQCEKIFFPVNTGAHWVLLVLSPKERTMEFLDSAGGSGRTFFKLAREWLDMELGMCYVAEEWTELSSKSETQQNLDDCGVFTCINALASAKGADYSAVPGKDMKPAREFIASVLLNGGFSE</sequence>
<keyword evidence="3" id="KW-0378">Hydrolase</keyword>
<dbReference type="GeneID" id="27905443"/>
<dbReference type="InterPro" id="IPR038765">
    <property type="entry name" value="Papain-like_cys_pep_sf"/>
</dbReference>
<evidence type="ECO:0000313" key="7">
    <source>
        <dbReference type="Proteomes" id="UP000016931"/>
    </source>
</evidence>
<accession>N1QEK0</accession>
<feature type="domain" description="Ubiquitin-like protease family profile" evidence="5">
    <location>
        <begin position="17"/>
        <end position="205"/>
    </location>
</feature>
<dbReference type="SUPFAM" id="SSF54001">
    <property type="entry name" value="Cysteine proteinases"/>
    <property type="match status" value="1"/>
</dbReference>
<proteinExistence type="inferred from homology"/>
<gene>
    <name evidence="6" type="ORF">SEPMUDRAFT_18563</name>
</gene>
<dbReference type="PANTHER" id="PTHR12606:SF141">
    <property type="entry name" value="GH15225P-RELATED"/>
    <property type="match status" value="1"/>
</dbReference>